<keyword evidence="9" id="KW-0833">Ubl conjugation pathway</keyword>
<dbReference type="EC" id="2.3.2.27" evidence="4"/>
<feature type="domain" description="RING-type" evidence="15">
    <location>
        <begin position="139"/>
        <end position="198"/>
    </location>
</feature>
<dbReference type="EMBL" id="JBEDUW010000006">
    <property type="protein sequence ID" value="KAK9923951.1"/>
    <property type="molecule type" value="Genomic_DNA"/>
</dbReference>
<protein>
    <recommendedName>
        <fullName evidence="4">RING-type E3 ubiquitin transferase</fullName>
        <ecNumber evidence="4">2.3.2.27</ecNumber>
    </recommendedName>
</protein>
<evidence type="ECO:0000256" key="5">
    <source>
        <dbReference type="ARBA" id="ARBA00022679"/>
    </source>
</evidence>
<organism evidence="16 17">
    <name type="scientific">Rubus argutus</name>
    <name type="common">Southern blackberry</name>
    <dbReference type="NCBI Taxonomy" id="59490"/>
    <lineage>
        <taxon>Eukaryota</taxon>
        <taxon>Viridiplantae</taxon>
        <taxon>Streptophyta</taxon>
        <taxon>Embryophyta</taxon>
        <taxon>Tracheophyta</taxon>
        <taxon>Spermatophyta</taxon>
        <taxon>Magnoliopsida</taxon>
        <taxon>eudicotyledons</taxon>
        <taxon>Gunneridae</taxon>
        <taxon>Pentapetalae</taxon>
        <taxon>rosids</taxon>
        <taxon>fabids</taxon>
        <taxon>Rosales</taxon>
        <taxon>Rosaceae</taxon>
        <taxon>Rosoideae</taxon>
        <taxon>Rosoideae incertae sedis</taxon>
        <taxon>Rubus</taxon>
    </lineage>
</organism>
<keyword evidence="17" id="KW-1185">Reference proteome</keyword>
<evidence type="ECO:0000256" key="3">
    <source>
        <dbReference type="ARBA" id="ARBA00004906"/>
    </source>
</evidence>
<evidence type="ECO:0000256" key="7">
    <source>
        <dbReference type="ARBA" id="ARBA00022723"/>
    </source>
</evidence>
<dbReference type="PANTHER" id="PTHR45977">
    <property type="entry name" value="TARGET OF ERK KINASE MPK-1"/>
    <property type="match status" value="1"/>
</dbReference>
<dbReference type="GO" id="GO:0016020">
    <property type="term" value="C:membrane"/>
    <property type="evidence" value="ECO:0007669"/>
    <property type="project" value="UniProtKB-SubCell"/>
</dbReference>
<evidence type="ECO:0000256" key="2">
    <source>
        <dbReference type="ARBA" id="ARBA00004141"/>
    </source>
</evidence>
<keyword evidence="6 14" id="KW-0812">Transmembrane</keyword>
<accession>A0AAW1WJF8</accession>
<evidence type="ECO:0000256" key="4">
    <source>
        <dbReference type="ARBA" id="ARBA00012483"/>
    </source>
</evidence>
<keyword evidence="8 13" id="KW-0863">Zinc-finger</keyword>
<gene>
    <name evidence="16" type="ORF">M0R45_032347</name>
</gene>
<dbReference type="GO" id="GO:0006511">
    <property type="term" value="P:ubiquitin-dependent protein catabolic process"/>
    <property type="evidence" value="ECO:0007669"/>
    <property type="project" value="TreeGrafter"/>
</dbReference>
<evidence type="ECO:0000256" key="10">
    <source>
        <dbReference type="ARBA" id="ARBA00022833"/>
    </source>
</evidence>
<evidence type="ECO:0000313" key="17">
    <source>
        <dbReference type="Proteomes" id="UP001457282"/>
    </source>
</evidence>
<evidence type="ECO:0000259" key="15">
    <source>
        <dbReference type="PROSITE" id="PS50089"/>
    </source>
</evidence>
<name>A0AAW1WJF8_RUBAR</name>
<dbReference type="SUPFAM" id="SSF57850">
    <property type="entry name" value="RING/U-box"/>
    <property type="match status" value="1"/>
</dbReference>
<keyword evidence="5" id="KW-0808">Transferase</keyword>
<proteinExistence type="predicted"/>
<evidence type="ECO:0000256" key="1">
    <source>
        <dbReference type="ARBA" id="ARBA00000900"/>
    </source>
</evidence>
<keyword evidence="7" id="KW-0479">Metal-binding</keyword>
<keyword evidence="11 14" id="KW-1133">Transmembrane helix</keyword>
<comment type="catalytic activity">
    <reaction evidence="1">
        <text>S-ubiquitinyl-[E2 ubiquitin-conjugating enzyme]-L-cysteine + [acceptor protein]-L-lysine = [E2 ubiquitin-conjugating enzyme]-L-cysteine + N(6)-ubiquitinyl-[acceptor protein]-L-lysine.</text>
        <dbReference type="EC" id="2.3.2.27"/>
    </reaction>
</comment>
<evidence type="ECO:0000256" key="11">
    <source>
        <dbReference type="ARBA" id="ARBA00022989"/>
    </source>
</evidence>
<evidence type="ECO:0000313" key="16">
    <source>
        <dbReference type="EMBL" id="KAK9923951.1"/>
    </source>
</evidence>
<dbReference type="InterPro" id="IPR001841">
    <property type="entry name" value="Znf_RING"/>
</dbReference>
<comment type="subcellular location">
    <subcellularLocation>
        <location evidence="2">Membrane</location>
        <topology evidence="2">Multi-pass membrane protein</topology>
    </subcellularLocation>
</comment>
<dbReference type="Gene3D" id="3.30.40.10">
    <property type="entry name" value="Zinc/RING finger domain, C3HC4 (zinc finger)"/>
    <property type="match status" value="1"/>
</dbReference>
<dbReference type="GO" id="GO:0016567">
    <property type="term" value="P:protein ubiquitination"/>
    <property type="evidence" value="ECO:0007669"/>
    <property type="project" value="TreeGrafter"/>
</dbReference>
<dbReference type="GO" id="GO:0008270">
    <property type="term" value="F:zinc ion binding"/>
    <property type="evidence" value="ECO:0007669"/>
    <property type="project" value="UniProtKB-KW"/>
</dbReference>
<dbReference type="GO" id="GO:0061630">
    <property type="term" value="F:ubiquitin protein ligase activity"/>
    <property type="evidence" value="ECO:0007669"/>
    <property type="project" value="UniProtKB-EC"/>
</dbReference>
<dbReference type="SMART" id="SM00184">
    <property type="entry name" value="RING"/>
    <property type="match status" value="1"/>
</dbReference>
<dbReference type="InterPro" id="IPR013083">
    <property type="entry name" value="Znf_RING/FYVE/PHD"/>
</dbReference>
<dbReference type="InterPro" id="IPR024766">
    <property type="entry name" value="Znf_RING_H2"/>
</dbReference>
<dbReference type="AlphaFoldDB" id="A0AAW1WJF8"/>
<evidence type="ECO:0000256" key="8">
    <source>
        <dbReference type="ARBA" id="ARBA00022771"/>
    </source>
</evidence>
<dbReference type="Proteomes" id="UP001457282">
    <property type="component" value="Unassembled WGS sequence"/>
</dbReference>
<keyword evidence="12 14" id="KW-0472">Membrane</keyword>
<evidence type="ECO:0000256" key="12">
    <source>
        <dbReference type="ARBA" id="ARBA00023136"/>
    </source>
</evidence>
<reference evidence="16 17" key="1">
    <citation type="journal article" date="2023" name="G3 (Bethesda)">
        <title>A chromosome-length genome assembly and annotation of blackberry (Rubus argutus, cv. 'Hillquist').</title>
        <authorList>
            <person name="Bruna T."/>
            <person name="Aryal R."/>
            <person name="Dudchenko O."/>
            <person name="Sargent D.J."/>
            <person name="Mead D."/>
            <person name="Buti M."/>
            <person name="Cavallini A."/>
            <person name="Hytonen T."/>
            <person name="Andres J."/>
            <person name="Pham M."/>
            <person name="Weisz D."/>
            <person name="Mascagni F."/>
            <person name="Usai G."/>
            <person name="Natali L."/>
            <person name="Bassil N."/>
            <person name="Fernandez G.E."/>
            <person name="Lomsadze A."/>
            <person name="Armour M."/>
            <person name="Olukolu B."/>
            <person name="Poorten T."/>
            <person name="Britton C."/>
            <person name="Davik J."/>
            <person name="Ashrafi H."/>
            <person name="Aiden E.L."/>
            <person name="Borodovsky M."/>
            <person name="Worthington M."/>
        </authorList>
    </citation>
    <scope>NUCLEOTIDE SEQUENCE [LARGE SCALE GENOMIC DNA]</scope>
    <source>
        <strain evidence="16">PI 553951</strain>
    </source>
</reference>
<evidence type="ECO:0000256" key="13">
    <source>
        <dbReference type="PROSITE-ProRule" id="PRU00175"/>
    </source>
</evidence>
<evidence type="ECO:0000256" key="9">
    <source>
        <dbReference type="ARBA" id="ARBA00022786"/>
    </source>
</evidence>
<evidence type="ECO:0000256" key="14">
    <source>
        <dbReference type="SAM" id="Phobius"/>
    </source>
</evidence>
<dbReference type="Pfam" id="PF12678">
    <property type="entry name" value="zf-rbx1"/>
    <property type="match status" value="1"/>
</dbReference>
<evidence type="ECO:0000256" key="6">
    <source>
        <dbReference type="ARBA" id="ARBA00022692"/>
    </source>
</evidence>
<comment type="pathway">
    <text evidence="3">Protein modification; protein ubiquitination.</text>
</comment>
<dbReference type="PROSITE" id="PS50089">
    <property type="entry name" value="ZF_RING_2"/>
    <property type="match status" value="1"/>
</dbReference>
<sequence length="214" mass="25092">MLTDQITDLSDFPLHHGLRVNPLSLHPLLPNLHFFVHFATVVAVNVVLFWDYYTREISDWLSCIHVPKNEHPPLIHKIFKAFDRAGSPKLRFEVRIEDRRRRCVEDSFILTTETSTATGFSVRLVQSELEAIVTRTPSCAICMERLDEWWTIQQRPGRKSKRVAKKKLIITRLPCEHHFHEECIGRWLMNKRLCPLCRNPVPRRKGNLIPVGRE</sequence>
<keyword evidence="10" id="KW-0862">Zinc</keyword>
<dbReference type="PANTHER" id="PTHR45977:SF4">
    <property type="entry name" value="RING-TYPE DOMAIN-CONTAINING PROTEIN"/>
    <property type="match status" value="1"/>
</dbReference>
<comment type="caution">
    <text evidence="16">The sequence shown here is derived from an EMBL/GenBank/DDBJ whole genome shotgun (WGS) entry which is preliminary data.</text>
</comment>
<feature type="transmembrane region" description="Helical" evidence="14">
    <location>
        <begin position="32"/>
        <end position="53"/>
    </location>
</feature>